<comment type="caution">
    <text evidence="6">The sequence shown here is derived from an EMBL/GenBank/DDBJ whole genome shotgun (WGS) entry which is preliminary data.</text>
</comment>
<dbReference type="PROSITE" id="PS51318">
    <property type="entry name" value="TAT"/>
    <property type="match status" value="1"/>
</dbReference>
<dbReference type="EMBL" id="DSAY01000200">
    <property type="protein sequence ID" value="HDP16204.1"/>
    <property type="molecule type" value="Genomic_DNA"/>
</dbReference>
<dbReference type="SUPFAM" id="SSF53850">
    <property type="entry name" value="Periplasmic binding protein-like II"/>
    <property type="match status" value="1"/>
</dbReference>
<dbReference type="InterPro" id="IPR006311">
    <property type="entry name" value="TAT_signal"/>
</dbReference>
<dbReference type="PRINTS" id="PR00909">
    <property type="entry name" value="SPERMDNBNDNG"/>
</dbReference>
<dbReference type="GO" id="GO:0042597">
    <property type="term" value="C:periplasmic space"/>
    <property type="evidence" value="ECO:0007669"/>
    <property type="project" value="UniProtKB-SubCell"/>
</dbReference>
<dbReference type="GO" id="GO:0019808">
    <property type="term" value="F:polyamine binding"/>
    <property type="evidence" value="ECO:0007669"/>
    <property type="project" value="InterPro"/>
</dbReference>
<protein>
    <submittedName>
        <fullName evidence="6">Spermidine/putrescine ABC transporter substrate-binding protein</fullName>
    </submittedName>
</protein>
<sequence length="365" mass="41144">MSKAPVKLTRRHFIYLAGAVAVATAIGGYYWLSTRSEKRTLKIYNYSSYINPDIIKDFEAKYNVKVIYDEYESADEAFAKLQLGGGGYDLIVLTDQYVPQAVKKGLIQPLNKEKTPNLRNLDSLFLENRFDPGLNYSVPYAWGTTGIGINTDYVEEGEVSGYEQLFDTKGFLPKHKGKVSMLEEFLEVVNAAKLYLGIPLDDWSDQAVQKIIDLLRSQRDFLAGYYGASVYIPALAKGDLHVAQAWSGDVVQAQSENQKVKYVLPKEGAYIWIDFMTIPKNSQAPDLAHLWINYMLDPEVAAKNVNYIYYPSPIRKELLRGLVDEQILSNPAIYPPETAKLIQTMPISEEILSIIEQISTAVKKV</sequence>
<proteinExistence type="predicted"/>
<dbReference type="CDD" id="cd13590">
    <property type="entry name" value="PBP2_PotD_PotF_like"/>
    <property type="match status" value="1"/>
</dbReference>
<organism evidence="6">
    <name type="scientific">Thermofilum adornatum</name>
    <dbReference type="NCBI Taxonomy" id="1365176"/>
    <lineage>
        <taxon>Archaea</taxon>
        <taxon>Thermoproteota</taxon>
        <taxon>Thermoprotei</taxon>
        <taxon>Thermofilales</taxon>
        <taxon>Thermofilaceae</taxon>
        <taxon>Thermofilum</taxon>
    </lineage>
</organism>
<gene>
    <name evidence="6" type="ORF">ENN26_10620</name>
</gene>
<keyword evidence="4" id="KW-0574">Periplasm</keyword>
<evidence type="ECO:0000256" key="5">
    <source>
        <dbReference type="SAM" id="Phobius"/>
    </source>
</evidence>
<dbReference type="PANTHER" id="PTHR30222">
    <property type="entry name" value="SPERMIDINE/PUTRESCINE-BINDING PERIPLASMIC PROTEIN"/>
    <property type="match status" value="1"/>
</dbReference>
<dbReference type="Pfam" id="PF13416">
    <property type="entry name" value="SBP_bac_8"/>
    <property type="match status" value="1"/>
</dbReference>
<dbReference type="NCBIfam" id="TIGR01409">
    <property type="entry name" value="TAT_signal_seq"/>
    <property type="match status" value="1"/>
</dbReference>
<accession>A0A7C1GBG7</accession>
<keyword evidence="5" id="KW-0812">Transmembrane</keyword>
<dbReference type="GO" id="GO:0015846">
    <property type="term" value="P:polyamine transport"/>
    <property type="evidence" value="ECO:0007669"/>
    <property type="project" value="InterPro"/>
</dbReference>
<evidence type="ECO:0000256" key="3">
    <source>
        <dbReference type="ARBA" id="ARBA00022729"/>
    </source>
</evidence>
<dbReference type="InterPro" id="IPR019546">
    <property type="entry name" value="TAT_signal_bac_arc"/>
</dbReference>
<reference evidence="6" key="1">
    <citation type="journal article" date="2020" name="mSystems">
        <title>Genome- and Community-Level Interaction Insights into Carbon Utilization and Element Cycling Functions of Hydrothermarchaeota in Hydrothermal Sediment.</title>
        <authorList>
            <person name="Zhou Z."/>
            <person name="Liu Y."/>
            <person name="Xu W."/>
            <person name="Pan J."/>
            <person name="Luo Z.H."/>
            <person name="Li M."/>
        </authorList>
    </citation>
    <scope>NUCLEOTIDE SEQUENCE [LARGE SCALE GENOMIC DNA]</scope>
    <source>
        <strain evidence="6">SpSt-116</strain>
    </source>
</reference>
<evidence type="ECO:0000313" key="6">
    <source>
        <dbReference type="EMBL" id="HDP16204.1"/>
    </source>
</evidence>
<dbReference type="Gene3D" id="3.40.190.10">
    <property type="entry name" value="Periplasmic binding protein-like II"/>
    <property type="match status" value="2"/>
</dbReference>
<dbReference type="InterPro" id="IPR001188">
    <property type="entry name" value="Sperm_putr-bd"/>
</dbReference>
<comment type="subcellular location">
    <subcellularLocation>
        <location evidence="1">Periplasm</location>
    </subcellularLocation>
</comment>
<evidence type="ECO:0000256" key="1">
    <source>
        <dbReference type="ARBA" id="ARBA00004418"/>
    </source>
</evidence>
<keyword evidence="5" id="KW-0472">Membrane</keyword>
<feature type="transmembrane region" description="Helical" evidence="5">
    <location>
        <begin position="12"/>
        <end position="32"/>
    </location>
</feature>
<dbReference type="PIRSF" id="PIRSF019574">
    <property type="entry name" value="Periplasmic_polyamine_BP"/>
    <property type="match status" value="1"/>
</dbReference>
<name>A0A7C1GBG7_9CREN</name>
<keyword evidence="3" id="KW-0732">Signal</keyword>
<dbReference type="InterPro" id="IPR006059">
    <property type="entry name" value="SBP"/>
</dbReference>
<dbReference type="AlphaFoldDB" id="A0A7C1GBG7"/>
<dbReference type="PANTHER" id="PTHR30222:SF17">
    <property type="entry name" value="SPERMIDINE_PUTRESCINE-BINDING PERIPLASMIC PROTEIN"/>
    <property type="match status" value="1"/>
</dbReference>
<keyword evidence="5" id="KW-1133">Transmembrane helix</keyword>
<evidence type="ECO:0000256" key="2">
    <source>
        <dbReference type="ARBA" id="ARBA00022448"/>
    </source>
</evidence>
<keyword evidence="2" id="KW-0813">Transport</keyword>
<evidence type="ECO:0000256" key="4">
    <source>
        <dbReference type="ARBA" id="ARBA00022764"/>
    </source>
</evidence>